<dbReference type="Proteomes" id="UP000588604">
    <property type="component" value="Unassembled WGS sequence"/>
</dbReference>
<dbReference type="GO" id="GO:0000160">
    <property type="term" value="P:phosphorelay signal transduction system"/>
    <property type="evidence" value="ECO:0007669"/>
    <property type="project" value="InterPro"/>
</dbReference>
<dbReference type="Gene3D" id="3.40.50.2300">
    <property type="match status" value="1"/>
</dbReference>
<dbReference type="AlphaFoldDB" id="A0A841MEP4"/>
<dbReference type="PROSITE" id="PS50110">
    <property type="entry name" value="RESPONSE_REGULATORY"/>
    <property type="match status" value="1"/>
</dbReference>
<feature type="modified residue" description="4-aspartylphosphate" evidence="5">
    <location>
        <position position="55"/>
    </location>
</feature>
<evidence type="ECO:0000256" key="4">
    <source>
        <dbReference type="ARBA" id="ARBA00023163"/>
    </source>
</evidence>
<organism evidence="8 9">
    <name type="scientific">Algoriphagus iocasae</name>
    <dbReference type="NCBI Taxonomy" id="1836499"/>
    <lineage>
        <taxon>Bacteria</taxon>
        <taxon>Pseudomonadati</taxon>
        <taxon>Bacteroidota</taxon>
        <taxon>Cytophagia</taxon>
        <taxon>Cytophagales</taxon>
        <taxon>Cyclobacteriaceae</taxon>
        <taxon>Algoriphagus</taxon>
    </lineage>
</organism>
<evidence type="ECO:0000313" key="8">
    <source>
        <dbReference type="EMBL" id="MBB6326572.1"/>
    </source>
</evidence>
<dbReference type="InterPro" id="IPR001789">
    <property type="entry name" value="Sig_transdc_resp-reg_receiver"/>
</dbReference>
<proteinExistence type="predicted"/>
<protein>
    <submittedName>
        <fullName evidence="8">DNA-binding NarL/FixJ family response regulator</fullName>
    </submittedName>
</protein>
<dbReference type="Pfam" id="PF00072">
    <property type="entry name" value="Response_reg"/>
    <property type="match status" value="1"/>
</dbReference>
<evidence type="ECO:0000259" key="7">
    <source>
        <dbReference type="PROSITE" id="PS50110"/>
    </source>
</evidence>
<evidence type="ECO:0000256" key="2">
    <source>
        <dbReference type="ARBA" id="ARBA00023015"/>
    </source>
</evidence>
<evidence type="ECO:0000256" key="3">
    <source>
        <dbReference type="ARBA" id="ARBA00023125"/>
    </source>
</evidence>
<gene>
    <name evidence="8" type="ORF">FHS59_002200</name>
</gene>
<reference evidence="8 9" key="1">
    <citation type="submission" date="2020-08" db="EMBL/GenBank/DDBJ databases">
        <title>Genomic Encyclopedia of Type Strains, Phase IV (KMG-IV): sequencing the most valuable type-strain genomes for metagenomic binning, comparative biology and taxonomic classification.</title>
        <authorList>
            <person name="Goeker M."/>
        </authorList>
    </citation>
    <scope>NUCLEOTIDE SEQUENCE [LARGE SCALE GENOMIC DNA]</scope>
    <source>
        <strain evidence="8 9">DSM 102044</strain>
    </source>
</reference>
<keyword evidence="4" id="KW-0804">Transcription</keyword>
<dbReference type="InterPro" id="IPR011006">
    <property type="entry name" value="CheY-like_superfamily"/>
</dbReference>
<dbReference type="GO" id="GO:0006355">
    <property type="term" value="P:regulation of DNA-templated transcription"/>
    <property type="evidence" value="ECO:0007669"/>
    <property type="project" value="InterPro"/>
</dbReference>
<dbReference type="InterPro" id="IPR058245">
    <property type="entry name" value="NreC/VraR/RcsB-like_REC"/>
</dbReference>
<dbReference type="CDD" id="cd17535">
    <property type="entry name" value="REC_NarL-like"/>
    <property type="match status" value="1"/>
</dbReference>
<dbReference type="SUPFAM" id="SSF52172">
    <property type="entry name" value="CheY-like"/>
    <property type="match status" value="1"/>
</dbReference>
<dbReference type="InterPro" id="IPR039420">
    <property type="entry name" value="WalR-like"/>
</dbReference>
<dbReference type="SUPFAM" id="SSF46894">
    <property type="entry name" value="C-terminal effector domain of the bipartite response regulators"/>
    <property type="match status" value="1"/>
</dbReference>
<comment type="caution">
    <text evidence="8">The sequence shown here is derived from an EMBL/GenBank/DDBJ whole genome shotgun (WGS) entry which is preliminary data.</text>
</comment>
<dbReference type="EMBL" id="JACIJO010000002">
    <property type="protein sequence ID" value="MBB6326572.1"/>
    <property type="molecule type" value="Genomic_DNA"/>
</dbReference>
<dbReference type="PRINTS" id="PR00038">
    <property type="entry name" value="HTHLUXR"/>
</dbReference>
<dbReference type="CDD" id="cd06170">
    <property type="entry name" value="LuxR_C_like"/>
    <property type="match status" value="1"/>
</dbReference>
<dbReference type="InterPro" id="IPR016032">
    <property type="entry name" value="Sig_transdc_resp-reg_C-effctor"/>
</dbReference>
<dbReference type="PANTHER" id="PTHR43214:SF41">
    <property type="entry name" value="NITRATE_NITRITE RESPONSE REGULATOR PROTEIN NARP"/>
    <property type="match status" value="1"/>
</dbReference>
<evidence type="ECO:0000313" key="9">
    <source>
        <dbReference type="Proteomes" id="UP000588604"/>
    </source>
</evidence>
<keyword evidence="1 5" id="KW-0597">Phosphoprotein</keyword>
<keyword evidence="3 8" id="KW-0238">DNA-binding</keyword>
<dbReference type="RefSeq" id="WP_184495168.1">
    <property type="nucleotide sequence ID" value="NZ_JACIJO010000002.1"/>
</dbReference>
<evidence type="ECO:0000259" key="6">
    <source>
        <dbReference type="PROSITE" id="PS50043"/>
    </source>
</evidence>
<dbReference type="Pfam" id="PF00196">
    <property type="entry name" value="GerE"/>
    <property type="match status" value="1"/>
</dbReference>
<dbReference type="PROSITE" id="PS50043">
    <property type="entry name" value="HTH_LUXR_2"/>
    <property type="match status" value="1"/>
</dbReference>
<dbReference type="GO" id="GO:0003677">
    <property type="term" value="F:DNA binding"/>
    <property type="evidence" value="ECO:0007669"/>
    <property type="project" value="UniProtKB-KW"/>
</dbReference>
<keyword evidence="9" id="KW-1185">Reference proteome</keyword>
<dbReference type="InterPro" id="IPR000792">
    <property type="entry name" value="Tscrpt_reg_LuxR_C"/>
</dbReference>
<name>A0A841MEP4_9BACT</name>
<sequence length="219" mass="24134">MPASVIIADDQELVRDGIKYLVEIEAGLEVIHEVSNGNVLAKVLEQKKPDLLILDLALPELGGVKSMDELSEKFPKVKILILTMLDSEDQVMGALEYGAAGYVLKGSSKSEILKAIQAILNGKKYFSGDISGILISNYLRKKTAPSQEKEEEPGQLAFLTKREKETLNMILKGKGNNEIGEALKISRRTAETHRFNLMKKLQVSNLAELTQKAGELDLI</sequence>
<dbReference type="SMART" id="SM00448">
    <property type="entry name" value="REC"/>
    <property type="match status" value="1"/>
</dbReference>
<feature type="domain" description="HTH luxR-type" evidence="6">
    <location>
        <begin position="152"/>
        <end position="217"/>
    </location>
</feature>
<evidence type="ECO:0000256" key="5">
    <source>
        <dbReference type="PROSITE-ProRule" id="PRU00169"/>
    </source>
</evidence>
<accession>A0A841MEP4</accession>
<feature type="domain" description="Response regulatory" evidence="7">
    <location>
        <begin position="4"/>
        <end position="120"/>
    </location>
</feature>
<keyword evidence="2" id="KW-0805">Transcription regulation</keyword>
<evidence type="ECO:0000256" key="1">
    <source>
        <dbReference type="ARBA" id="ARBA00022553"/>
    </source>
</evidence>
<dbReference type="SMART" id="SM00421">
    <property type="entry name" value="HTH_LUXR"/>
    <property type="match status" value="1"/>
</dbReference>
<dbReference type="PANTHER" id="PTHR43214">
    <property type="entry name" value="TWO-COMPONENT RESPONSE REGULATOR"/>
    <property type="match status" value="1"/>
</dbReference>